<dbReference type="PANTHER" id="PTHR22901:SF0">
    <property type="entry name" value="SIALATE O-ACETYLESTERASE"/>
    <property type="match status" value="1"/>
</dbReference>
<evidence type="ECO:0000259" key="3">
    <source>
        <dbReference type="Pfam" id="PF03629"/>
    </source>
</evidence>
<dbReference type="RefSeq" id="WP_122201770.1">
    <property type="nucleotide sequence ID" value="NZ_CABJFV010000010.1"/>
</dbReference>
<dbReference type="InterPro" id="IPR013783">
    <property type="entry name" value="Ig-like_fold"/>
</dbReference>
<reference evidence="4 5" key="1">
    <citation type="submission" date="2018-08" db="EMBL/GenBank/DDBJ databases">
        <title>A genome reference for cultivated species of the human gut microbiota.</title>
        <authorList>
            <person name="Zou Y."/>
            <person name="Xue W."/>
            <person name="Luo G."/>
        </authorList>
    </citation>
    <scope>NUCLEOTIDE SEQUENCE [LARGE SCALE GENOMIC DNA]</scope>
    <source>
        <strain evidence="4 5">AM40-30BH</strain>
    </source>
</reference>
<gene>
    <name evidence="4" type="ORF">DW888_13695</name>
</gene>
<dbReference type="InterPro" id="IPR036514">
    <property type="entry name" value="SGNH_hydro_sf"/>
</dbReference>
<sequence length="649" mass="71685">MNKYKLILLALSMTGFVQAKVTLPAFFTNNMVIQQNSTLTLPGKAKAGKNVTVKASWNDNKFTTKATADGSFRIEIPTPAAGGPYTITISDGETLTLKNVLAGEVWFCSGQSNMEMPVAGWGKVMNYEQEVAEAKYPSIRLLQVKKTTSVTPAENVEMNMGGWQECNSSTVPEFSAIAYFYARELWKELNVPIGVIDCTWGGTPAEAWTSIGSLKQVPGFEIQASKIEKSEAIAAYQQEIKEWQELLVTKDAGLNKGIPMWISSLQTDPAWKTMELPGYWEQKGLHGVDGIVWFQREIEIPSSWEGKEITLNLGMIDDEDVTYYNGKEIAKGYGYSTPRHYTIPAELVKAGKGVITIRVSDSGGEGGIHGEGKDMFAEANGQKIKLEGIWNYRIGIALGDLPPAPMSLESSSYPSVLYNAMVHPFTIFPIKGVIWYQGEANVGRDKQYVPLFQSLIADWRKQWNTDFPFYFVQLANFLKPQEVQPNSQWAALREAQAEALHVDNTGMVVAIDLGVSYDIHPKNKQEVAKRFATLALANTYHQGEYIMPACQSYNISGKKLTLTFNTEIQAQEIIIKGFILAGPDGVFHPATATLTGKTSIVLESPDVAIPIAARYNWADCPDGNLYSTNSNLPVPPFRTDKGTCEEAQK</sequence>
<feature type="chain" id="PRO_5019024811" evidence="2">
    <location>
        <begin position="20"/>
        <end position="649"/>
    </location>
</feature>
<evidence type="ECO:0000256" key="1">
    <source>
        <dbReference type="ARBA" id="ARBA00022801"/>
    </source>
</evidence>
<dbReference type="EMBL" id="QSGO01000010">
    <property type="protein sequence ID" value="RHB34244.1"/>
    <property type="molecule type" value="Genomic_DNA"/>
</dbReference>
<keyword evidence="2" id="KW-0732">Signal</keyword>
<dbReference type="GO" id="GO:0005975">
    <property type="term" value="P:carbohydrate metabolic process"/>
    <property type="evidence" value="ECO:0007669"/>
    <property type="project" value="InterPro"/>
</dbReference>
<feature type="domain" description="Sialate O-acetylesterase" evidence="3">
    <location>
        <begin position="104"/>
        <end position="211"/>
    </location>
</feature>
<dbReference type="AlphaFoldDB" id="A0A413VL72"/>
<dbReference type="GO" id="GO:0001681">
    <property type="term" value="F:sialate O-acetylesterase activity"/>
    <property type="evidence" value="ECO:0007669"/>
    <property type="project" value="InterPro"/>
</dbReference>
<dbReference type="SUPFAM" id="SSF49785">
    <property type="entry name" value="Galactose-binding domain-like"/>
    <property type="match status" value="1"/>
</dbReference>
<protein>
    <submittedName>
        <fullName evidence="4">9-O-acetylesterase</fullName>
    </submittedName>
</protein>
<name>A0A413VL72_9BACE</name>
<keyword evidence="1" id="KW-0378">Hydrolase</keyword>
<proteinExistence type="predicted"/>
<dbReference type="Gene3D" id="2.60.40.10">
    <property type="entry name" value="Immunoglobulins"/>
    <property type="match status" value="1"/>
</dbReference>
<evidence type="ECO:0000313" key="4">
    <source>
        <dbReference type="EMBL" id="RHB34244.1"/>
    </source>
</evidence>
<dbReference type="GO" id="GO:0004553">
    <property type="term" value="F:hydrolase activity, hydrolyzing O-glycosyl compounds"/>
    <property type="evidence" value="ECO:0007669"/>
    <property type="project" value="InterPro"/>
</dbReference>
<dbReference type="Pfam" id="PF03629">
    <property type="entry name" value="SASA"/>
    <property type="match status" value="2"/>
</dbReference>
<accession>A0A413VL72</accession>
<dbReference type="InterPro" id="IPR039329">
    <property type="entry name" value="SIAE"/>
</dbReference>
<dbReference type="Gene3D" id="3.40.50.1110">
    <property type="entry name" value="SGNH hydrolase"/>
    <property type="match status" value="2"/>
</dbReference>
<dbReference type="Proteomes" id="UP000284379">
    <property type="component" value="Unassembled WGS sequence"/>
</dbReference>
<evidence type="ECO:0000256" key="2">
    <source>
        <dbReference type="SAM" id="SignalP"/>
    </source>
</evidence>
<feature type="domain" description="Sialate O-acetylesterase" evidence="3">
    <location>
        <begin position="417"/>
        <end position="529"/>
    </location>
</feature>
<dbReference type="InterPro" id="IPR005181">
    <property type="entry name" value="SASA"/>
</dbReference>
<dbReference type="SUPFAM" id="SSF52266">
    <property type="entry name" value="SGNH hydrolase"/>
    <property type="match status" value="1"/>
</dbReference>
<comment type="caution">
    <text evidence="4">The sequence shown here is derived from an EMBL/GenBank/DDBJ whole genome shotgun (WGS) entry which is preliminary data.</text>
</comment>
<evidence type="ECO:0000313" key="5">
    <source>
        <dbReference type="Proteomes" id="UP000284379"/>
    </source>
</evidence>
<dbReference type="InterPro" id="IPR008979">
    <property type="entry name" value="Galactose-bd-like_sf"/>
</dbReference>
<organism evidence="4 5">
    <name type="scientific">Bacteroides nordii</name>
    <dbReference type="NCBI Taxonomy" id="291645"/>
    <lineage>
        <taxon>Bacteria</taxon>
        <taxon>Pseudomonadati</taxon>
        <taxon>Bacteroidota</taxon>
        <taxon>Bacteroidia</taxon>
        <taxon>Bacteroidales</taxon>
        <taxon>Bacteroidaceae</taxon>
        <taxon>Bacteroides</taxon>
    </lineage>
</organism>
<feature type="signal peptide" evidence="2">
    <location>
        <begin position="1"/>
        <end position="19"/>
    </location>
</feature>
<dbReference type="PANTHER" id="PTHR22901">
    <property type="entry name" value="SIALATE O-ACETYLESTERASE"/>
    <property type="match status" value="1"/>
</dbReference>